<evidence type="ECO:0000256" key="4">
    <source>
        <dbReference type="ARBA" id="ARBA00022723"/>
    </source>
</evidence>
<comment type="catalytic activity">
    <reaction evidence="10">
        <text>holo-[cytochrome c] = apo-[cytochrome c] + heme b</text>
        <dbReference type="Rhea" id="RHEA:22648"/>
        <dbReference type="Rhea" id="RHEA-COMP:10725"/>
        <dbReference type="Rhea" id="RHEA-COMP:10726"/>
        <dbReference type="ChEBI" id="CHEBI:29950"/>
        <dbReference type="ChEBI" id="CHEBI:60344"/>
        <dbReference type="ChEBI" id="CHEBI:83739"/>
        <dbReference type="EC" id="4.4.1.17"/>
    </reaction>
</comment>
<evidence type="ECO:0000313" key="12">
    <source>
        <dbReference type="EMBL" id="KAJ8607979.1"/>
    </source>
</evidence>
<dbReference type="PROSITE" id="PS51257">
    <property type="entry name" value="PROKAR_LIPOPROTEIN"/>
    <property type="match status" value="1"/>
</dbReference>
<dbReference type="PANTHER" id="PTHR12743">
    <property type="entry name" value="CYTOCHROME C1 HEME LYASE"/>
    <property type="match status" value="1"/>
</dbReference>
<comment type="function">
    <text evidence="10">Lyase that catalyzes the covalent linking of the heme group to the cytochrome C apoprotein to produce the mature functional cytochrome.</text>
</comment>
<dbReference type="GO" id="GO:0046872">
    <property type="term" value="F:metal ion binding"/>
    <property type="evidence" value="ECO:0007669"/>
    <property type="project" value="UniProtKB-KW"/>
</dbReference>
<dbReference type="PROSITE" id="PS00821">
    <property type="entry name" value="CYTO_HEME_LYASE_1"/>
    <property type="match status" value="1"/>
</dbReference>
<dbReference type="PANTHER" id="PTHR12743:SF8">
    <property type="entry name" value="PROTEIN HRI1"/>
    <property type="match status" value="1"/>
</dbReference>
<evidence type="ECO:0000256" key="5">
    <source>
        <dbReference type="ARBA" id="ARBA00022792"/>
    </source>
</evidence>
<evidence type="ECO:0000256" key="3">
    <source>
        <dbReference type="ARBA" id="ARBA00022617"/>
    </source>
</evidence>
<dbReference type="AlphaFoldDB" id="A0AAD7XKY1"/>
<dbReference type="EMBL" id="JAQMWT010000186">
    <property type="protein sequence ID" value="KAJ8607979.1"/>
    <property type="molecule type" value="Genomic_DNA"/>
</dbReference>
<dbReference type="GO" id="GO:0005743">
    <property type="term" value="C:mitochondrial inner membrane"/>
    <property type="evidence" value="ECO:0007669"/>
    <property type="project" value="UniProtKB-SubCell"/>
</dbReference>
<dbReference type="GO" id="GO:0004408">
    <property type="term" value="F:holocytochrome-c synthase activity"/>
    <property type="evidence" value="ECO:0007669"/>
    <property type="project" value="UniProtKB-EC"/>
</dbReference>
<name>A0AAD7XKY1_9STRA</name>
<evidence type="ECO:0000256" key="9">
    <source>
        <dbReference type="ARBA" id="ARBA00023239"/>
    </source>
</evidence>
<evidence type="ECO:0000313" key="13">
    <source>
        <dbReference type="Proteomes" id="UP001230188"/>
    </source>
</evidence>
<dbReference type="Pfam" id="PF01265">
    <property type="entry name" value="Cyto_heme_lyase"/>
    <property type="match status" value="1"/>
</dbReference>
<keyword evidence="3 10" id="KW-0349">Heme</keyword>
<comment type="caution">
    <text evidence="12">The sequence shown here is derived from an EMBL/GenBank/DDBJ whole genome shotgun (WGS) entry which is preliminary data.</text>
</comment>
<reference evidence="12" key="1">
    <citation type="submission" date="2023-01" db="EMBL/GenBank/DDBJ databases">
        <title>Metagenome sequencing of chrysophaentin producing Chrysophaeum taylorii.</title>
        <authorList>
            <person name="Davison J."/>
            <person name="Bewley C."/>
        </authorList>
    </citation>
    <scope>NUCLEOTIDE SEQUENCE</scope>
    <source>
        <strain evidence="12">NIES-1699</strain>
    </source>
</reference>
<evidence type="ECO:0000256" key="7">
    <source>
        <dbReference type="ARBA" id="ARBA00023128"/>
    </source>
</evidence>
<dbReference type="InterPro" id="IPR000511">
    <property type="entry name" value="Holocyt_c/c1_synthase"/>
</dbReference>
<proteinExistence type="inferred from homology"/>
<keyword evidence="8 10" id="KW-0472">Membrane</keyword>
<gene>
    <name evidence="12" type="ORF">CTAYLR_008243</name>
</gene>
<comment type="subcellular location">
    <subcellularLocation>
        <location evidence="1 10">Mitochondrion inner membrane</location>
    </subcellularLocation>
</comment>
<accession>A0AAD7XKY1</accession>
<evidence type="ECO:0000256" key="8">
    <source>
        <dbReference type="ARBA" id="ARBA00023136"/>
    </source>
</evidence>
<evidence type="ECO:0000256" key="2">
    <source>
        <dbReference type="ARBA" id="ARBA00007255"/>
    </source>
</evidence>
<keyword evidence="7 10" id="KW-0496">Mitochondrion</keyword>
<organism evidence="12 13">
    <name type="scientific">Chrysophaeum taylorii</name>
    <dbReference type="NCBI Taxonomy" id="2483200"/>
    <lineage>
        <taxon>Eukaryota</taxon>
        <taxon>Sar</taxon>
        <taxon>Stramenopiles</taxon>
        <taxon>Ochrophyta</taxon>
        <taxon>Pelagophyceae</taxon>
        <taxon>Pelagomonadales</taxon>
        <taxon>Pelagomonadaceae</taxon>
        <taxon>Chrysophaeum</taxon>
    </lineage>
</organism>
<dbReference type="Proteomes" id="UP001230188">
    <property type="component" value="Unassembled WGS sequence"/>
</dbReference>
<keyword evidence="6 10" id="KW-0408">Iron</keyword>
<dbReference type="PROSITE" id="PS00822">
    <property type="entry name" value="CYTO_HEME_LYASE_2"/>
    <property type="match status" value="1"/>
</dbReference>
<sequence>MSWRRACCVVPGSVVVAACECPVDAAKGGGCPMEGGKYVAPMQYDVYGRAIDPRNKMPPPNQEPSPGQAMPLSTSRVASTIPKGGTQETWTYPSPQMFWNSLVRKGKADGATEADMDAVVAVHNNMNELTWRKILEWEQLREGPHEPRLSRFTGRPSELSVEARLKRCFGHPPPFDRHDWIVDRGGAERRYVIDYYSDESQADTDQVPKLHDVSAVKSILVDVRPALDSVDAAIDRFLRMPRLRAQGLASPPLPFFATTQMRAASTPDDDDDVVAAKINAACAKRFAALRDCGDDGKKCADAAIALQHCVATVVCPEEAAAFQRAAISDDKDQAEQAYAAMDAALARYAAAHQPN</sequence>
<keyword evidence="4 10" id="KW-0479">Metal-binding</keyword>
<dbReference type="EC" id="4.4.1.17" evidence="10"/>
<evidence type="ECO:0000256" key="10">
    <source>
        <dbReference type="RuleBase" id="RU363130"/>
    </source>
</evidence>
<keyword evidence="9 10" id="KW-0456">Lyase</keyword>
<comment type="similarity">
    <text evidence="2 10">Belongs to the cytochrome c-type heme lyase family.</text>
</comment>
<keyword evidence="13" id="KW-1185">Reference proteome</keyword>
<evidence type="ECO:0000256" key="11">
    <source>
        <dbReference type="SAM" id="MobiDB-lite"/>
    </source>
</evidence>
<protein>
    <recommendedName>
        <fullName evidence="10">Holocytochrome c-type synthase</fullName>
        <ecNumber evidence="10">4.4.1.17</ecNumber>
    </recommendedName>
</protein>
<evidence type="ECO:0000256" key="1">
    <source>
        <dbReference type="ARBA" id="ARBA00004273"/>
    </source>
</evidence>
<keyword evidence="5 10" id="KW-0999">Mitochondrion inner membrane</keyword>
<feature type="region of interest" description="Disordered" evidence="11">
    <location>
        <begin position="51"/>
        <end position="90"/>
    </location>
</feature>
<evidence type="ECO:0000256" key="6">
    <source>
        <dbReference type="ARBA" id="ARBA00023004"/>
    </source>
</evidence>